<dbReference type="SUPFAM" id="SSF53474">
    <property type="entry name" value="alpha/beta-Hydrolases"/>
    <property type="match status" value="1"/>
</dbReference>
<dbReference type="InterPro" id="IPR010520">
    <property type="entry name" value="FrsA-like"/>
</dbReference>
<proteinExistence type="predicted"/>
<accession>A0ABP5F0H6</accession>
<evidence type="ECO:0008006" key="3">
    <source>
        <dbReference type="Google" id="ProtNLM"/>
    </source>
</evidence>
<organism evidence="1 2">
    <name type="scientific">Catenulispora yoronensis</name>
    <dbReference type="NCBI Taxonomy" id="450799"/>
    <lineage>
        <taxon>Bacteria</taxon>
        <taxon>Bacillati</taxon>
        <taxon>Actinomycetota</taxon>
        <taxon>Actinomycetes</taxon>
        <taxon>Catenulisporales</taxon>
        <taxon>Catenulisporaceae</taxon>
        <taxon>Catenulispora</taxon>
    </lineage>
</organism>
<name>A0ABP5F0H6_9ACTN</name>
<sequence>MNDLNELKQYVVVHAEAQGMAPQHYRALLDRIRNDEDGAPDSWTAQWSAAGDELAASGKLLDASRHYAMARFPYVDGPARQKAQDACVAAFDRWRQAVGGIERLDVELPEGTVRCWAAGLSKDHPQPLLVIMGGIVSLKEQWAPVLAQGAQLGVAAVVAELPGVGENTLPYTAESRKLISQILDAVADRADTSHSYALTMSFSGHLSLGAAVTDRRIRGIVTTGAPVRGFFTDPEWQRSVPRITVDTLAQLTGVKSEDVFDHIRDWALTDEELSALRIPVAYAASKRDEIIPRSDVKLLRRKVRKLRLIENDDVHGSPAHVAEVRLWTVWSVLRMRGAPAAKRAVIGYTMLAARLKRKRRLSGAKQ</sequence>
<gene>
    <name evidence="1" type="ORF">GCM10009839_01440</name>
</gene>
<dbReference type="Pfam" id="PF06500">
    <property type="entry name" value="FrsA-like"/>
    <property type="match status" value="1"/>
</dbReference>
<protein>
    <recommendedName>
        <fullName evidence="3">Alpha/beta hydrolase</fullName>
    </recommendedName>
</protein>
<dbReference type="Proteomes" id="UP001500751">
    <property type="component" value="Unassembled WGS sequence"/>
</dbReference>
<dbReference type="RefSeq" id="WP_344663474.1">
    <property type="nucleotide sequence ID" value="NZ_BAAAQN010000001.1"/>
</dbReference>
<dbReference type="InterPro" id="IPR029058">
    <property type="entry name" value="AB_hydrolase_fold"/>
</dbReference>
<keyword evidence="2" id="KW-1185">Reference proteome</keyword>
<comment type="caution">
    <text evidence="1">The sequence shown here is derived from an EMBL/GenBank/DDBJ whole genome shotgun (WGS) entry which is preliminary data.</text>
</comment>
<dbReference type="Gene3D" id="3.40.50.1820">
    <property type="entry name" value="alpha/beta hydrolase"/>
    <property type="match status" value="1"/>
</dbReference>
<reference evidence="2" key="1">
    <citation type="journal article" date="2019" name="Int. J. Syst. Evol. Microbiol.">
        <title>The Global Catalogue of Microorganisms (GCM) 10K type strain sequencing project: providing services to taxonomists for standard genome sequencing and annotation.</title>
        <authorList>
            <consortium name="The Broad Institute Genomics Platform"/>
            <consortium name="The Broad Institute Genome Sequencing Center for Infectious Disease"/>
            <person name="Wu L."/>
            <person name="Ma J."/>
        </authorList>
    </citation>
    <scope>NUCLEOTIDE SEQUENCE [LARGE SCALE GENOMIC DNA]</scope>
    <source>
        <strain evidence="2">JCM 16014</strain>
    </source>
</reference>
<evidence type="ECO:0000313" key="2">
    <source>
        <dbReference type="Proteomes" id="UP001500751"/>
    </source>
</evidence>
<evidence type="ECO:0000313" key="1">
    <source>
        <dbReference type="EMBL" id="GAA2011126.1"/>
    </source>
</evidence>
<dbReference type="EMBL" id="BAAAQN010000001">
    <property type="protein sequence ID" value="GAA2011126.1"/>
    <property type="molecule type" value="Genomic_DNA"/>
</dbReference>